<dbReference type="OMA" id="CHAHEFT"/>
<feature type="region of interest" description="Disordered" evidence="1">
    <location>
        <begin position="104"/>
        <end position="129"/>
    </location>
</feature>
<protein>
    <submittedName>
        <fullName evidence="2">Uncharacterized protein</fullName>
    </submittedName>
</protein>
<feature type="compositionally biased region" description="Low complexity" evidence="1">
    <location>
        <begin position="174"/>
        <end position="188"/>
    </location>
</feature>
<accession>A0A484BB93</accession>
<name>A0A484BB93_DRONA</name>
<proteinExistence type="predicted"/>
<evidence type="ECO:0000313" key="2">
    <source>
        <dbReference type="EMBL" id="TDG45081.1"/>
    </source>
</evidence>
<dbReference type="EMBL" id="LSRL02000086">
    <property type="protein sequence ID" value="TDG45081.1"/>
    <property type="molecule type" value="Genomic_DNA"/>
</dbReference>
<sequence length="431" mass="46648">MPTTTTTTAAVATATVATTTTATTTAINAHSMPTTTTTTTIATTSAGESVFTLPPDVETVDETKPMDAHVAAADNGDEILRNIIESNKRLANELAKMPPLPKFTSYNAHSRMHNSNRSSKAETTTTAAATTTMGAKPKCFCPSFMRHKHEHEHVYTKSTMRRRNSNDISATCCSNSNSNSSSNANNNSRNRGATARTQTTHSKSMHCHAHEFTLDTHHQPHQPQQQYCTAPATSATSATSTPAAAQQSASCCHPCKTELLPWLQQHLVLNQTISSANSCQAPCQSSHLTVDTETTATATATATPAATTKTSAVCKGRNSNALNASIKPKLYFEQLLQRDGCHKKPRPPVKVDVNVRLVPKQAKQSKQSQPKVNTLNETFVQELDEVAQALNETFVKESSPELAKIDEQLAQFEDVIDDDVEDDDQEQATKL</sequence>
<feature type="region of interest" description="Disordered" evidence="1">
    <location>
        <begin position="153"/>
        <end position="205"/>
    </location>
</feature>
<dbReference type="AlphaFoldDB" id="A0A484BB93"/>
<evidence type="ECO:0000313" key="3">
    <source>
        <dbReference type="Proteomes" id="UP000295192"/>
    </source>
</evidence>
<gene>
    <name evidence="2" type="ORF">AWZ03_008506</name>
</gene>
<reference evidence="2 3" key="1">
    <citation type="journal article" date="2019" name="J. Hered.">
        <title>An Improved Genome Assembly for Drosophila navojoa, the Basal Species in the mojavensis Cluster.</title>
        <authorList>
            <person name="Vanderlinde T."/>
            <person name="Dupim E.G."/>
            <person name="Nazario-Yepiz N.O."/>
            <person name="Carvalho A.B."/>
        </authorList>
    </citation>
    <scope>NUCLEOTIDE SEQUENCE [LARGE SCALE GENOMIC DNA]</scope>
    <source>
        <strain evidence="2">Navoj_Jal97</strain>
        <tissue evidence="2">Whole organism</tissue>
    </source>
</reference>
<comment type="caution">
    <text evidence="2">The sequence shown here is derived from an EMBL/GenBank/DDBJ whole genome shotgun (WGS) entry which is preliminary data.</text>
</comment>
<feature type="compositionally biased region" description="Polar residues" evidence="1">
    <location>
        <begin position="189"/>
        <end position="202"/>
    </location>
</feature>
<feature type="compositionally biased region" description="Polar residues" evidence="1">
    <location>
        <begin position="104"/>
        <end position="122"/>
    </location>
</feature>
<keyword evidence="3" id="KW-1185">Reference proteome</keyword>
<dbReference type="Proteomes" id="UP000295192">
    <property type="component" value="Unassembled WGS sequence"/>
</dbReference>
<organism evidence="2 3">
    <name type="scientific">Drosophila navojoa</name>
    <name type="common">Fruit fly</name>
    <dbReference type="NCBI Taxonomy" id="7232"/>
    <lineage>
        <taxon>Eukaryota</taxon>
        <taxon>Metazoa</taxon>
        <taxon>Ecdysozoa</taxon>
        <taxon>Arthropoda</taxon>
        <taxon>Hexapoda</taxon>
        <taxon>Insecta</taxon>
        <taxon>Pterygota</taxon>
        <taxon>Neoptera</taxon>
        <taxon>Endopterygota</taxon>
        <taxon>Diptera</taxon>
        <taxon>Brachycera</taxon>
        <taxon>Muscomorpha</taxon>
        <taxon>Ephydroidea</taxon>
        <taxon>Drosophilidae</taxon>
        <taxon>Drosophila</taxon>
    </lineage>
</organism>
<evidence type="ECO:0000256" key="1">
    <source>
        <dbReference type="SAM" id="MobiDB-lite"/>
    </source>
</evidence>